<evidence type="ECO:0000256" key="8">
    <source>
        <dbReference type="ARBA" id="ARBA00023065"/>
    </source>
</evidence>
<dbReference type="FunFam" id="1.10.1140.10:FF:000002">
    <property type="entry name" value="V-type proton ATPase catalytic subunit A"/>
    <property type="match status" value="1"/>
</dbReference>
<evidence type="ECO:0000256" key="13">
    <source>
        <dbReference type="PROSITE-ProRule" id="PRU00339"/>
    </source>
</evidence>
<name>A0A232F7P5_9HYME</name>
<dbReference type="SUPFAM" id="SSF47917">
    <property type="entry name" value="C-terminal domain of alpha and beta subunits of F1 ATP synthase"/>
    <property type="match status" value="1"/>
</dbReference>
<comment type="similarity">
    <text evidence="1">Belongs to the ATPase alpha/beta chains family.</text>
</comment>
<keyword evidence="13" id="KW-0802">TPR repeat</keyword>
<dbReference type="CDD" id="cd01134">
    <property type="entry name" value="V_A-ATPase_A"/>
    <property type="match status" value="1"/>
</dbReference>
<dbReference type="GO" id="GO:0006754">
    <property type="term" value="P:ATP biosynthetic process"/>
    <property type="evidence" value="ECO:0007669"/>
    <property type="project" value="UniProtKB-KW"/>
</dbReference>
<feature type="domain" description="AAA+ ATPase" evidence="15">
    <location>
        <begin position="640"/>
        <end position="830"/>
    </location>
</feature>
<comment type="function">
    <text evidence="10">Catalytic subunit of the V1 complex of vacuolar(H+)-ATPase (V-ATPase), a multisubunit enzyme composed of a peripheral complex (V1) that hydrolyzes ATP and a membrane integral complex (V0) that translocates protons. V-ATPase is responsible for acidifying and maintaining the pH of intracellular compartments and in some cell types, is targeted to the plasma membrane, where it is responsible for acidifying the extracellular environment.</text>
</comment>
<dbReference type="InterPro" id="IPR019734">
    <property type="entry name" value="TPR_rpt"/>
</dbReference>
<evidence type="ECO:0000256" key="9">
    <source>
        <dbReference type="ARBA" id="ARBA00023310"/>
    </source>
</evidence>
<dbReference type="Gene3D" id="1.10.1140.10">
    <property type="entry name" value="Bovine Mitochondrial F1-atpase, Atp Synthase Beta Chain, Chain D, domain 3"/>
    <property type="match status" value="1"/>
</dbReference>
<dbReference type="InterPro" id="IPR004100">
    <property type="entry name" value="ATPase_F1/V1/A1_a/bsu_N"/>
</dbReference>
<evidence type="ECO:0000256" key="3">
    <source>
        <dbReference type="ARBA" id="ARBA00022448"/>
    </source>
</evidence>
<keyword evidence="6" id="KW-0067">ATP-binding</keyword>
<comment type="caution">
    <text evidence="16">The sequence shown here is derived from an EMBL/GenBank/DDBJ whole genome shotgun (WGS) entry which is preliminary data.</text>
</comment>
<dbReference type="Pfam" id="PF00006">
    <property type="entry name" value="ATP-synt_ab"/>
    <property type="match status" value="1"/>
</dbReference>
<dbReference type="InterPro" id="IPR031686">
    <property type="entry name" value="ATP-synth_a_Xtn"/>
</dbReference>
<dbReference type="InterPro" id="IPR055190">
    <property type="entry name" value="ATP-synt_VA_C"/>
</dbReference>
<reference evidence="16 17" key="1">
    <citation type="journal article" date="2017" name="Curr. Biol.">
        <title>The Evolution of Venom by Co-option of Single-Copy Genes.</title>
        <authorList>
            <person name="Martinson E.O."/>
            <person name="Mrinalini"/>
            <person name="Kelkar Y.D."/>
            <person name="Chang C.H."/>
            <person name="Werren J.H."/>
        </authorList>
    </citation>
    <scope>NUCLEOTIDE SEQUENCE [LARGE SCALE GENOMIC DNA]</scope>
    <source>
        <strain evidence="16 17">Alberta</strain>
        <tissue evidence="16">Whole body</tissue>
    </source>
</reference>
<evidence type="ECO:0000256" key="6">
    <source>
        <dbReference type="ARBA" id="ARBA00022840"/>
    </source>
</evidence>
<evidence type="ECO:0000313" key="17">
    <source>
        <dbReference type="Proteomes" id="UP000215335"/>
    </source>
</evidence>
<dbReference type="SMART" id="SM00382">
    <property type="entry name" value="AAA"/>
    <property type="match status" value="1"/>
</dbReference>
<dbReference type="Gene3D" id="1.25.40.10">
    <property type="entry name" value="Tetratricopeptide repeat domain"/>
    <property type="match status" value="1"/>
</dbReference>
<feature type="compositionally biased region" description="Basic and acidic residues" evidence="14">
    <location>
        <begin position="130"/>
        <end position="141"/>
    </location>
</feature>
<dbReference type="PANTHER" id="PTHR43607">
    <property type="entry name" value="V-TYPE PROTON ATPASE CATALYTIC SUBUNIT A"/>
    <property type="match status" value="1"/>
</dbReference>
<feature type="compositionally biased region" description="Basic and acidic residues" evidence="14">
    <location>
        <begin position="78"/>
        <end position="91"/>
    </location>
</feature>
<evidence type="ECO:0000256" key="1">
    <source>
        <dbReference type="ARBA" id="ARBA00008936"/>
    </source>
</evidence>
<dbReference type="FunFam" id="2.40.50.100:FF:000008">
    <property type="entry name" value="V-type proton ATPase catalytic subunit A"/>
    <property type="match status" value="1"/>
</dbReference>
<dbReference type="InterPro" id="IPR036121">
    <property type="entry name" value="ATPase_F1/V1/A1_a/bsu_N_sf"/>
</dbReference>
<dbReference type="GO" id="GO:0046961">
    <property type="term" value="F:proton-transporting ATPase activity, rotational mechanism"/>
    <property type="evidence" value="ECO:0007669"/>
    <property type="project" value="InterPro"/>
</dbReference>
<dbReference type="PROSITE" id="PS50005">
    <property type="entry name" value="TPR"/>
    <property type="match status" value="2"/>
</dbReference>
<evidence type="ECO:0000256" key="2">
    <source>
        <dbReference type="ARBA" id="ARBA00012473"/>
    </source>
</evidence>
<dbReference type="EMBL" id="NNAY01000707">
    <property type="protein sequence ID" value="OXU26874.1"/>
    <property type="molecule type" value="Genomic_DNA"/>
</dbReference>
<comment type="subunit">
    <text evidence="11">V-ATPase is a heteromultimeric enzyme made up of two complexes: the ATP-hydrolytic V1 complex and the proton translocation V0 complex. The V1 complex consists of three catalytic AB heterodimers that form a heterohexamer, three peripheral stalks each consisting of EG heterodimers, one central rotor including subunits D and F, and the regulatory subunits C and H. The proton translocation complex V0 consists of the proton transport subunit a, a ring of proteolipid subunits c9c'', rotary subunit d, subunits e and f, and the accessory subunits VhaAC45 and ATP6AP2.</text>
</comment>
<protein>
    <recommendedName>
        <fullName evidence="2">H(+)-transporting two-sector ATPase</fullName>
        <ecNumber evidence="2">7.1.2.2</ecNumber>
    </recommendedName>
</protein>
<dbReference type="SUPFAM" id="SSF52540">
    <property type="entry name" value="P-loop containing nucleoside triphosphate hydrolases"/>
    <property type="match status" value="1"/>
</dbReference>
<keyword evidence="9" id="KW-0066">ATP synthesis</keyword>
<dbReference type="InterPro" id="IPR000194">
    <property type="entry name" value="ATPase_F1/V1/A1_a/bsu_nucl-bd"/>
</dbReference>
<dbReference type="InterPro" id="IPR020003">
    <property type="entry name" value="ATPase_a/bsu_AS"/>
</dbReference>
<dbReference type="Gene3D" id="3.40.50.300">
    <property type="entry name" value="P-loop containing nucleotide triphosphate hydrolases"/>
    <property type="match status" value="1"/>
</dbReference>
<feature type="repeat" description="TPR" evidence="13">
    <location>
        <begin position="248"/>
        <end position="281"/>
    </location>
</feature>
<evidence type="ECO:0000313" key="16">
    <source>
        <dbReference type="EMBL" id="OXU26874.1"/>
    </source>
</evidence>
<organism evidence="16 17">
    <name type="scientific">Trichomalopsis sarcophagae</name>
    <dbReference type="NCBI Taxonomy" id="543379"/>
    <lineage>
        <taxon>Eukaryota</taxon>
        <taxon>Metazoa</taxon>
        <taxon>Ecdysozoa</taxon>
        <taxon>Arthropoda</taxon>
        <taxon>Hexapoda</taxon>
        <taxon>Insecta</taxon>
        <taxon>Pterygota</taxon>
        <taxon>Neoptera</taxon>
        <taxon>Endopterygota</taxon>
        <taxon>Hymenoptera</taxon>
        <taxon>Apocrita</taxon>
        <taxon>Proctotrupomorpha</taxon>
        <taxon>Chalcidoidea</taxon>
        <taxon>Pteromalidae</taxon>
        <taxon>Pteromalinae</taxon>
        <taxon>Trichomalopsis</taxon>
    </lineage>
</organism>
<dbReference type="SUPFAM" id="SSF48452">
    <property type="entry name" value="TPR-like"/>
    <property type="match status" value="1"/>
</dbReference>
<dbReference type="SMART" id="SM00028">
    <property type="entry name" value="TPR"/>
    <property type="match status" value="2"/>
</dbReference>
<feature type="compositionally biased region" description="Basic residues" evidence="14">
    <location>
        <begin position="118"/>
        <end position="129"/>
    </location>
</feature>
<feature type="compositionally biased region" description="Polar residues" evidence="14">
    <location>
        <begin position="353"/>
        <end position="362"/>
    </location>
</feature>
<evidence type="ECO:0000256" key="10">
    <source>
        <dbReference type="ARBA" id="ARBA00045347"/>
    </source>
</evidence>
<dbReference type="Pfam" id="PF13432">
    <property type="entry name" value="TPR_16"/>
    <property type="match status" value="1"/>
</dbReference>
<dbReference type="EC" id="7.1.2.2" evidence="2"/>
<dbReference type="Pfam" id="PF16886">
    <property type="entry name" value="ATP-synt_ab_Xtn"/>
    <property type="match status" value="1"/>
</dbReference>
<keyword evidence="17" id="KW-1185">Reference proteome</keyword>
<sequence length="1018" mass="113257">MCESETQKSTESKSDAPTIAVSNILRPTLHDNDFLQSFVRIGIDESPEARHATFADERHKRKESLAAGSINQMGYQESEARRSSRSREKRGSVLVRVAGQHNNGKSVQEILQEEMKLQKSKKRRRRKSDAHRQEEVYTDKDRAAAVNMGSRDIKQSLKLKRKQDRSKALQIPEEAEPSAMLALGMRELRCGNVDVAVNCINKALELSPSDKNALIARSRCHLLLGEPQKALEDAEAALHGRAKDPHNAKALFSKAEALYHLGDFELSLVYYYRGMKIRPEFDQFRLGVQKAKEAIQNILGSNSVPIPKKTGSRTDSRSLEEGTSAKTCSPVTVLGSEKSETKSVAKSTESRKTISSKQSSVSIHRRKAQPAKRPSTQELQLLGQLNVDKRYLQNFLKRPGSMPKLKRINDNDVETDYGFVHGVSGPVIVADRMRGSAMYELVKVGHEKLLGEVIRLNGDSATIQVYEDTSGLAVGDPVQRTGRPLSIELAPGLLGSIFDGIQRPLKDIHEMCGSIYIPKGVGLPAISRTTLWEFHPMKLGKGTCLTGGDVVGHVYENRLVKHKVMLAPNCRGKLTYLAPLGCYTVDEIILQTDFDDNLSDHSMLQTWPVRQARPCAEKLKTVQPLLTGQRILDGLFPIAQGASVALPGAFGCGKTALAQALAKYSNSDVVVYAGCGERGNEMAELLRDFGRLELQVDDVRESIMKRTTLVANTSNMPVAAREASVYTGLSLAEYFRDQGYNVALMADSTSRWAEALREIAARLAEMPAEAGYPAYLGARLASFYERAGRVRCLGNPRREGSVSIIGAVSPPAGDFSDPVTNGTLGVVQAFWALDKRLAESKHFPAVDWLKSYSRCLGALGSYYEARFPRFTELRTKALEILQRRAEIQELVQLIGRASLSEPDKILLDVAKILTDDFLQQNGYSDYDRFCPFYKTYGMLRNILGFYEMASEIVTKVDRVAQGEMRITWAVVKRKMKGIFERLSIMKFLCPVADGERLVRRELDELYDDIEGEFGKFKE</sequence>
<dbReference type="InterPro" id="IPR022878">
    <property type="entry name" value="V-ATPase_asu"/>
</dbReference>
<dbReference type="NCBIfam" id="NF003220">
    <property type="entry name" value="PRK04192.1"/>
    <property type="match status" value="1"/>
</dbReference>
<dbReference type="PROSITE" id="PS00152">
    <property type="entry name" value="ATPASE_ALPHA_BETA"/>
    <property type="match status" value="1"/>
</dbReference>
<dbReference type="GO" id="GO:0016887">
    <property type="term" value="F:ATP hydrolysis activity"/>
    <property type="evidence" value="ECO:0007669"/>
    <property type="project" value="InterPro"/>
</dbReference>
<dbReference type="SUPFAM" id="SSF50615">
    <property type="entry name" value="N-terminal domain of alpha and beta subunits of F1 ATP synthase"/>
    <property type="match status" value="1"/>
</dbReference>
<feature type="region of interest" description="Disordered" evidence="14">
    <location>
        <begin position="54"/>
        <end position="141"/>
    </location>
</feature>
<dbReference type="Gene3D" id="2.40.50.100">
    <property type="match status" value="1"/>
</dbReference>
<evidence type="ECO:0000259" key="15">
    <source>
        <dbReference type="SMART" id="SM00382"/>
    </source>
</evidence>
<dbReference type="CDD" id="cd18111">
    <property type="entry name" value="ATP-synt_V_A-type_alpha_C"/>
    <property type="match status" value="1"/>
</dbReference>
<evidence type="ECO:0000256" key="14">
    <source>
        <dbReference type="SAM" id="MobiDB-lite"/>
    </source>
</evidence>
<dbReference type="InterPro" id="IPR011990">
    <property type="entry name" value="TPR-like_helical_dom_sf"/>
</dbReference>
<dbReference type="CDD" id="cd18119">
    <property type="entry name" value="ATP-synt_V_A-type_alpha_N"/>
    <property type="match status" value="1"/>
</dbReference>
<keyword evidence="8" id="KW-0406">Ion transport</keyword>
<dbReference type="GO" id="GO:0005765">
    <property type="term" value="C:lysosomal membrane"/>
    <property type="evidence" value="ECO:0007669"/>
    <property type="project" value="TreeGrafter"/>
</dbReference>
<dbReference type="GO" id="GO:0033180">
    <property type="term" value="C:proton-transporting V-type ATPase, V1 domain"/>
    <property type="evidence" value="ECO:0007669"/>
    <property type="project" value="InterPro"/>
</dbReference>
<accession>A0A232F7P5</accession>
<dbReference type="InterPro" id="IPR003593">
    <property type="entry name" value="AAA+_ATPase"/>
</dbReference>
<feature type="region of interest" description="Disordered" evidence="14">
    <location>
        <begin position="302"/>
        <end position="375"/>
    </location>
</feature>
<dbReference type="Pfam" id="PF22919">
    <property type="entry name" value="ATP-synt_VA_C"/>
    <property type="match status" value="1"/>
</dbReference>
<dbReference type="InterPro" id="IPR027417">
    <property type="entry name" value="P-loop_NTPase"/>
</dbReference>
<dbReference type="InterPro" id="IPR005725">
    <property type="entry name" value="ATPase_V1-cplx_asu"/>
</dbReference>
<feature type="compositionally biased region" description="Basic and acidic residues" evidence="14">
    <location>
        <begin position="337"/>
        <end position="352"/>
    </location>
</feature>
<dbReference type="AlphaFoldDB" id="A0A232F7P5"/>
<dbReference type="PANTHER" id="PTHR43607:SF1">
    <property type="entry name" value="H(+)-TRANSPORTING TWO-SECTOR ATPASE"/>
    <property type="match status" value="1"/>
</dbReference>
<proteinExistence type="inferred from homology"/>
<dbReference type="STRING" id="543379.A0A232F7P5"/>
<keyword evidence="4" id="KW-0547">Nucleotide-binding</keyword>
<feature type="repeat" description="TPR" evidence="13">
    <location>
        <begin position="177"/>
        <end position="210"/>
    </location>
</feature>
<dbReference type="NCBIfam" id="TIGR01042">
    <property type="entry name" value="V-ATPase_V1_A"/>
    <property type="match status" value="1"/>
</dbReference>
<evidence type="ECO:0000256" key="4">
    <source>
        <dbReference type="ARBA" id="ARBA00022741"/>
    </source>
</evidence>
<evidence type="ECO:0000256" key="5">
    <source>
        <dbReference type="ARBA" id="ARBA00022781"/>
    </source>
</evidence>
<evidence type="ECO:0000256" key="7">
    <source>
        <dbReference type="ARBA" id="ARBA00022967"/>
    </source>
</evidence>
<dbReference type="Gene3D" id="2.40.30.20">
    <property type="match status" value="1"/>
</dbReference>
<keyword evidence="7" id="KW-1278">Translocase</keyword>
<dbReference type="GO" id="GO:0005524">
    <property type="term" value="F:ATP binding"/>
    <property type="evidence" value="ECO:0007669"/>
    <property type="project" value="UniProtKB-KW"/>
</dbReference>
<dbReference type="InterPro" id="IPR024034">
    <property type="entry name" value="ATPase_F1/V1_b/a_C"/>
</dbReference>
<dbReference type="Pfam" id="PF02874">
    <property type="entry name" value="ATP-synt_ab_N"/>
    <property type="match status" value="1"/>
</dbReference>
<keyword evidence="5" id="KW-0375">Hydrogen ion transport</keyword>
<dbReference type="OrthoDB" id="245563at2759"/>
<evidence type="ECO:0000256" key="11">
    <source>
        <dbReference type="ARBA" id="ARBA00046957"/>
    </source>
</evidence>
<dbReference type="InterPro" id="IPR023366">
    <property type="entry name" value="ATP_synth_asu-like_sf"/>
</dbReference>
<comment type="catalytic activity">
    <reaction evidence="12">
        <text>ATP + H2O + 4 H(+)(in) = ADP + phosphate + 5 H(+)(out)</text>
        <dbReference type="Rhea" id="RHEA:57720"/>
        <dbReference type="ChEBI" id="CHEBI:15377"/>
        <dbReference type="ChEBI" id="CHEBI:15378"/>
        <dbReference type="ChEBI" id="CHEBI:30616"/>
        <dbReference type="ChEBI" id="CHEBI:43474"/>
        <dbReference type="ChEBI" id="CHEBI:456216"/>
        <dbReference type="EC" id="7.1.2.2"/>
    </reaction>
</comment>
<evidence type="ECO:0000256" key="12">
    <source>
        <dbReference type="ARBA" id="ARBA00048383"/>
    </source>
</evidence>
<dbReference type="HAMAP" id="MF_00309">
    <property type="entry name" value="ATP_synth_A_arch"/>
    <property type="match status" value="1"/>
</dbReference>
<keyword evidence="3" id="KW-0813">Transport</keyword>
<gene>
    <name evidence="16" type="ORF">TSAR_010615</name>
</gene>
<dbReference type="Proteomes" id="UP000215335">
    <property type="component" value="Unassembled WGS sequence"/>
</dbReference>
<dbReference type="FunFam" id="2.40.30.20:FF:000002">
    <property type="entry name" value="V-type proton ATPase catalytic subunit A"/>
    <property type="match status" value="1"/>
</dbReference>